<gene>
    <name evidence="1" type="ORF">CFR76_09965</name>
</gene>
<dbReference type="Proteomes" id="UP000247371">
    <property type="component" value="Unassembled WGS sequence"/>
</dbReference>
<dbReference type="PIRSF" id="PIRSF031679">
    <property type="entry name" value="Mtase_Alr7345_prd"/>
    <property type="match status" value="1"/>
</dbReference>
<dbReference type="Gene3D" id="3.40.50.150">
    <property type="entry name" value="Vaccinia Virus protein VP39"/>
    <property type="match status" value="1"/>
</dbReference>
<evidence type="ECO:0000313" key="2">
    <source>
        <dbReference type="Proteomes" id="UP000247371"/>
    </source>
</evidence>
<dbReference type="EMBL" id="NKUB01000011">
    <property type="protein sequence ID" value="PYD69457.1"/>
    <property type="molecule type" value="Genomic_DNA"/>
</dbReference>
<organism evidence="1 2">
    <name type="scientific">Komagataeibacter swingsii</name>
    <dbReference type="NCBI Taxonomy" id="215220"/>
    <lineage>
        <taxon>Bacteria</taxon>
        <taxon>Pseudomonadati</taxon>
        <taxon>Pseudomonadota</taxon>
        <taxon>Alphaproteobacteria</taxon>
        <taxon>Acetobacterales</taxon>
        <taxon>Acetobacteraceae</taxon>
        <taxon>Komagataeibacter</taxon>
    </lineage>
</organism>
<dbReference type="InterPro" id="IPR016980">
    <property type="entry name" value="S-AdoMet-dep_MeTrfase_Alr7345"/>
</dbReference>
<reference evidence="1 2" key="1">
    <citation type="submission" date="2017-07" db="EMBL/GenBank/DDBJ databases">
        <title>A draft genome sequence of Komagataeibacter swingsii LMG 22125.</title>
        <authorList>
            <person name="Skraban J."/>
            <person name="Cleenwerck I."/>
            <person name="Vandamme P."/>
            <person name="Trcek J."/>
        </authorList>
    </citation>
    <scope>NUCLEOTIDE SEQUENCE [LARGE SCALE GENOMIC DNA]</scope>
    <source>
        <strain evidence="1 2">LMG 22125</strain>
    </source>
</reference>
<comment type="caution">
    <text evidence="1">The sequence shown here is derived from an EMBL/GenBank/DDBJ whole genome shotgun (WGS) entry which is preliminary data.</text>
</comment>
<keyword evidence="2" id="KW-1185">Reference proteome</keyword>
<proteinExistence type="predicted"/>
<dbReference type="InterPro" id="IPR029063">
    <property type="entry name" value="SAM-dependent_MTases_sf"/>
</dbReference>
<keyword evidence="1" id="KW-0489">Methyltransferase</keyword>
<keyword evidence="1" id="KW-0808">Transferase</keyword>
<dbReference type="SUPFAM" id="SSF53335">
    <property type="entry name" value="S-adenosyl-L-methionine-dependent methyltransferases"/>
    <property type="match status" value="1"/>
</dbReference>
<name>A0A2V4R0Z2_9PROT</name>
<accession>A0A2V4R0Z2</accession>
<dbReference type="AlphaFoldDB" id="A0A2V4R0Z2"/>
<dbReference type="GO" id="GO:0032259">
    <property type="term" value="P:methylation"/>
    <property type="evidence" value="ECO:0007669"/>
    <property type="project" value="UniProtKB-KW"/>
</dbReference>
<dbReference type="GO" id="GO:0008168">
    <property type="term" value="F:methyltransferase activity"/>
    <property type="evidence" value="ECO:0007669"/>
    <property type="project" value="UniProtKB-KW"/>
</dbReference>
<sequence length="255" mass="27832">MPAMAAPASQPLRAAVSASTRTPGLVARDTARHPYELLSFYGVTPRSTVVEIWPGSGYWTEILAPLLHDRGTYYAAMGVPGGTEVEREYATWPAATQARIDARPDLYGRIHYTQFGHAHPDLAPAGTADVVLTFRNLHNWMADKDAPELLAAVHKALKAGGIFGVEDHRARPTRPQDPTAASGYVRQDYAIALIERAGFRLIGTSEVAANPRDTTDWPKGVWTLPPSYALGAVDHAKYQAIGEGDNFELKFRKVD</sequence>
<evidence type="ECO:0000313" key="1">
    <source>
        <dbReference type="EMBL" id="PYD69457.1"/>
    </source>
</evidence>
<protein>
    <submittedName>
        <fullName evidence="1">Methyltransferase</fullName>
    </submittedName>
</protein>